<evidence type="ECO:0000313" key="1">
    <source>
        <dbReference type="EMBL" id="VEA71809.1"/>
    </source>
</evidence>
<evidence type="ECO:0000313" key="2">
    <source>
        <dbReference type="Proteomes" id="UP000271603"/>
    </source>
</evidence>
<sequence>MLLAGYVVKRFGKRRMMLFAVAAGCCFISG</sequence>
<dbReference type="EMBL" id="LR134155">
    <property type="protein sequence ID" value="VEA71809.1"/>
    <property type="molecule type" value="Genomic_DNA"/>
</dbReference>
<dbReference type="AlphaFoldDB" id="A0A447QP76"/>
<name>A0A447QP76_SERRU</name>
<protein>
    <submittedName>
        <fullName evidence="1">Sugar efflux transporter A</fullName>
    </submittedName>
</protein>
<reference evidence="1 2" key="1">
    <citation type="submission" date="2018-12" db="EMBL/GenBank/DDBJ databases">
        <authorList>
            <consortium name="Pathogen Informatics"/>
        </authorList>
    </citation>
    <scope>NUCLEOTIDE SEQUENCE [LARGE SCALE GENOMIC DNA]</scope>
    <source>
        <strain evidence="1 2">NCTC9419</strain>
    </source>
</reference>
<organism evidence="1 2">
    <name type="scientific">Serratia rubidaea</name>
    <name type="common">Serratia marinorubra</name>
    <dbReference type="NCBI Taxonomy" id="61652"/>
    <lineage>
        <taxon>Bacteria</taxon>
        <taxon>Pseudomonadati</taxon>
        <taxon>Pseudomonadota</taxon>
        <taxon>Gammaproteobacteria</taxon>
        <taxon>Enterobacterales</taxon>
        <taxon>Yersiniaceae</taxon>
        <taxon>Serratia</taxon>
    </lineage>
</organism>
<proteinExistence type="predicted"/>
<accession>A0A447QP76</accession>
<gene>
    <name evidence="1" type="primary">setA_2</name>
    <name evidence="1" type="ORF">NCTC9419_03382</name>
</gene>
<dbReference type="Proteomes" id="UP000271603">
    <property type="component" value="Chromosome"/>
</dbReference>